<proteinExistence type="predicted"/>
<dbReference type="Proteomes" id="UP000199111">
    <property type="component" value="Unassembled WGS sequence"/>
</dbReference>
<sequence>MAAAWSAPRNAAALPDLAIGAPHLTGAANLAQAIVDF</sequence>
<dbReference type="AlphaFoldDB" id="A0A1I3HVB3"/>
<name>A0A1I3HVB3_9ACTN</name>
<dbReference type="EMBL" id="FOQY01000003">
    <property type="protein sequence ID" value="SFI39507.1"/>
    <property type="molecule type" value="Genomic_DNA"/>
</dbReference>
<keyword evidence="2" id="KW-1185">Reference proteome</keyword>
<protein>
    <submittedName>
        <fullName evidence="1">Uncharacterized protein</fullName>
    </submittedName>
</protein>
<gene>
    <name evidence="1" type="ORF">SAMN05216275_10324</name>
</gene>
<reference evidence="2" key="1">
    <citation type="submission" date="2016-10" db="EMBL/GenBank/DDBJ databases">
        <authorList>
            <person name="Varghese N."/>
            <person name="Submissions S."/>
        </authorList>
    </citation>
    <scope>NUCLEOTIDE SEQUENCE [LARGE SCALE GENOMIC DNA]</scope>
    <source>
        <strain evidence="2">CGMCC 4.2126</strain>
    </source>
</reference>
<organism evidence="1 2">
    <name type="scientific">Streptosporangium canum</name>
    <dbReference type="NCBI Taxonomy" id="324952"/>
    <lineage>
        <taxon>Bacteria</taxon>
        <taxon>Bacillati</taxon>
        <taxon>Actinomycetota</taxon>
        <taxon>Actinomycetes</taxon>
        <taxon>Streptosporangiales</taxon>
        <taxon>Streptosporangiaceae</taxon>
        <taxon>Streptosporangium</taxon>
    </lineage>
</organism>
<evidence type="ECO:0000313" key="1">
    <source>
        <dbReference type="EMBL" id="SFI39507.1"/>
    </source>
</evidence>
<evidence type="ECO:0000313" key="2">
    <source>
        <dbReference type="Proteomes" id="UP000199111"/>
    </source>
</evidence>
<accession>A0A1I3HVB3</accession>